<evidence type="ECO:0000256" key="1">
    <source>
        <dbReference type="ARBA" id="ARBA00004651"/>
    </source>
</evidence>
<feature type="transmembrane region" description="Helical" evidence="7">
    <location>
        <begin position="238"/>
        <end position="259"/>
    </location>
</feature>
<dbReference type="PANTHER" id="PTHR43163">
    <property type="entry name" value="DIPEPTIDE TRANSPORT SYSTEM PERMEASE PROTEIN DPPB-RELATED"/>
    <property type="match status" value="1"/>
</dbReference>
<dbReference type="Gene3D" id="1.10.3720.10">
    <property type="entry name" value="MetI-like"/>
    <property type="match status" value="1"/>
</dbReference>
<comment type="similarity">
    <text evidence="7">Belongs to the binding-protein-dependent transport system permease family.</text>
</comment>
<evidence type="ECO:0000256" key="6">
    <source>
        <dbReference type="ARBA" id="ARBA00023136"/>
    </source>
</evidence>
<dbReference type="EMBL" id="JACHWB010000001">
    <property type="protein sequence ID" value="MBB3018291.1"/>
    <property type="molecule type" value="Genomic_DNA"/>
</dbReference>
<evidence type="ECO:0000313" key="9">
    <source>
        <dbReference type="EMBL" id="MBB3018291.1"/>
    </source>
</evidence>
<dbReference type="GO" id="GO:0005886">
    <property type="term" value="C:plasma membrane"/>
    <property type="evidence" value="ECO:0007669"/>
    <property type="project" value="UniProtKB-SubCell"/>
</dbReference>
<dbReference type="SUPFAM" id="SSF161098">
    <property type="entry name" value="MetI-like"/>
    <property type="match status" value="1"/>
</dbReference>
<evidence type="ECO:0000256" key="4">
    <source>
        <dbReference type="ARBA" id="ARBA00022692"/>
    </source>
</evidence>
<sequence>MLSFILRRFLSAIPTLFIIITISFFLIRLAPGGPFDLERPLEAKVMENLNRIYQLDKPLIEQYWLYLGAVMRGDFGPSFILRDFSVAELFAQGLPISMTLGALALSFAIIVGGTLGSIAALRQNSTIDYLVTGMGALGLTIPNFVVAPIFQIVFGLALAWLPVAGWANGNIRNLILPVLVLALPQIAVVARMTRAAMIENLRSNHIRTLRSLGLPTRVVVAHALRGAALPVVSYLGPAAAALLTGSVVVETIFGLPGIGRYFVEGALNRDYTLVMGTVVVVAVFVLLFNLVVDILYALIDPRIRYE</sequence>
<dbReference type="Proteomes" id="UP000532010">
    <property type="component" value="Unassembled WGS sequence"/>
</dbReference>
<feature type="transmembrane region" description="Helical" evidence="7">
    <location>
        <begin position="271"/>
        <end position="299"/>
    </location>
</feature>
<dbReference type="PANTHER" id="PTHR43163:SF6">
    <property type="entry name" value="DIPEPTIDE TRANSPORT SYSTEM PERMEASE PROTEIN DPPB-RELATED"/>
    <property type="match status" value="1"/>
</dbReference>
<evidence type="ECO:0000256" key="7">
    <source>
        <dbReference type="RuleBase" id="RU363032"/>
    </source>
</evidence>
<dbReference type="Pfam" id="PF00528">
    <property type="entry name" value="BPD_transp_1"/>
    <property type="match status" value="1"/>
</dbReference>
<reference evidence="9 10" key="1">
    <citation type="submission" date="2020-08" db="EMBL/GenBank/DDBJ databases">
        <title>The Agave Microbiome: Exploring the role of microbial communities in plant adaptations to desert environments.</title>
        <authorList>
            <person name="Partida-Martinez L.P."/>
        </authorList>
    </citation>
    <scope>NUCLEOTIDE SEQUENCE [LARGE SCALE GENOMIC DNA]</scope>
    <source>
        <strain evidence="9 10">AT3.9</strain>
    </source>
</reference>
<dbReference type="InterPro" id="IPR000515">
    <property type="entry name" value="MetI-like"/>
</dbReference>
<evidence type="ECO:0000313" key="10">
    <source>
        <dbReference type="Proteomes" id="UP000532010"/>
    </source>
</evidence>
<dbReference type="RefSeq" id="WP_183448259.1">
    <property type="nucleotide sequence ID" value="NZ_JACHWB010000001.1"/>
</dbReference>
<feature type="transmembrane region" description="Helical" evidence="7">
    <location>
        <begin position="100"/>
        <end position="121"/>
    </location>
</feature>
<keyword evidence="6 7" id="KW-0472">Membrane</keyword>
<dbReference type="AlphaFoldDB" id="A0A7W4YVX5"/>
<feature type="transmembrane region" description="Helical" evidence="7">
    <location>
        <begin position="174"/>
        <end position="193"/>
    </location>
</feature>
<dbReference type="CDD" id="cd06261">
    <property type="entry name" value="TM_PBP2"/>
    <property type="match status" value="1"/>
</dbReference>
<keyword evidence="5 7" id="KW-1133">Transmembrane helix</keyword>
<name>A0A7W4YVX5_9HYPH</name>
<dbReference type="InterPro" id="IPR045621">
    <property type="entry name" value="BPD_transp_1_N"/>
</dbReference>
<dbReference type="InterPro" id="IPR035906">
    <property type="entry name" value="MetI-like_sf"/>
</dbReference>
<keyword evidence="2 7" id="KW-0813">Transport</keyword>
<evidence type="ECO:0000259" key="8">
    <source>
        <dbReference type="PROSITE" id="PS50928"/>
    </source>
</evidence>
<comment type="caution">
    <text evidence="9">The sequence shown here is derived from an EMBL/GenBank/DDBJ whole genome shotgun (WGS) entry which is preliminary data.</text>
</comment>
<dbReference type="PROSITE" id="PS50928">
    <property type="entry name" value="ABC_TM1"/>
    <property type="match status" value="1"/>
</dbReference>
<keyword evidence="4 7" id="KW-0812">Transmembrane</keyword>
<dbReference type="NCBIfam" id="NF007008">
    <property type="entry name" value="PRK09471.1"/>
    <property type="match status" value="1"/>
</dbReference>
<organism evidence="9 10">
    <name type="scientific">Microvirga lupini</name>
    <dbReference type="NCBI Taxonomy" id="420324"/>
    <lineage>
        <taxon>Bacteria</taxon>
        <taxon>Pseudomonadati</taxon>
        <taxon>Pseudomonadota</taxon>
        <taxon>Alphaproteobacteria</taxon>
        <taxon>Hyphomicrobiales</taxon>
        <taxon>Methylobacteriaceae</taxon>
        <taxon>Microvirga</taxon>
    </lineage>
</organism>
<keyword evidence="3" id="KW-1003">Cell membrane</keyword>
<evidence type="ECO:0000256" key="5">
    <source>
        <dbReference type="ARBA" id="ARBA00022989"/>
    </source>
</evidence>
<protein>
    <submittedName>
        <fullName evidence="9">Oligopeptide transport system permease protein</fullName>
    </submittedName>
</protein>
<comment type="subcellular location">
    <subcellularLocation>
        <location evidence="1 7">Cell membrane</location>
        <topology evidence="1 7">Multi-pass membrane protein</topology>
    </subcellularLocation>
</comment>
<keyword evidence="10" id="KW-1185">Reference proteome</keyword>
<evidence type="ECO:0000256" key="3">
    <source>
        <dbReference type="ARBA" id="ARBA00022475"/>
    </source>
</evidence>
<accession>A0A7W4YVX5</accession>
<gene>
    <name evidence="9" type="ORF">FHR70_001331</name>
</gene>
<feature type="domain" description="ABC transmembrane type-1" evidence="8">
    <location>
        <begin position="94"/>
        <end position="296"/>
    </location>
</feature>
<dbReference type="GO" id="GO:0055085">
    <property type="term" value="P:transmembrane transport"/>
    <property type="evidence" value="ECO:0007669"/>
    <property type="project" value="InterPro"/>
</dbReference>
<proteinExistence type="inferred from homology"/>
<feature type="transmembrane region" description="Helical" evidence="7">
    <location>
        <begin position="12"/>
        <end position="30"/>
    </location>
</feature>
<evidence type="ECO:0000256" key="2">
    <source>
        <dbReference type="ARBA" id="ARBA00022448"/>
    </source>
</evidence>
<dbReference type="Pfam" id="PF19300">
    <property type="entry name" value="BPD_transp_1_N"/>
    <property type="match status" value="1"/>
</dbReference>
<feature type="transmembrane region" description="Helical" evidence="7">
    <location>
        <begin position="141"/>
        <end position="162"/>
    </location>
</feature>